<gene>
    <name evidence="2" type="ORF">SAMN05192530_101686</name>
</gene>
<keyword evidence="1" id="KW-1133">Transmembrane helix</keyword>
<protein>
    <submittedName>
        <fullName evidence="2">Mechanosensitive ion channel</fullName>
    </submittedName>
</protein>
<proteinExistence type="predicted"/>
<dbReference type="AlphaFoldDB" id="A0A1H0DB17"/>
<dbReference type="RefSeq" id="WP_139183909.1">
    <property type="nucleotide sequence ID" value="NZ_FNIT01000001.1"/>
</dbReference>
<feature type="transmembrane region" description="Helical" evidence="1">
    <location>
        <begin position="14"/>
        <end position="34"/>
    </location>
</feature>
<name>A0A1H0DB17_9HYPH</name>
<feature type="transmembrane region" description="Helical" evidence="1">
    <location>
        <begin position="85"/>
        <end position="107"/>
    </location>
</feature>
<dbReference type="InterPro" id="IPR023408">
    <property type="entry name" value="MscS_beta-dom_sf"/>
</dbReference>
<dbReference type="EMBL" id="FNIT01000001">
    <property type="protein sequence ID" value="SDN67353.1"/>
    <property type="molecule type" value="Genomic_DNA"/>
</dbReference>
<keyword evidence="1" id="KW-0812">Transmembrane</keyword>
<evidence type="ECO:0000313" key="2">
    <source>
        <dbReference type="EMBL" id="SDN67353.1"/>
    </source>
</evidence>
<dbReference type="OrthoDB" id="9775421at2"/>
<sequence length="292" mass="30396">MLAFSTDLLFHGPLAPIGASVGILVAVAATRRLAARHAGRGTAGPLGGAARRRLRLLKGACALAALLALGLVWRGEIGAAALQLAAFTMAIVMAFKELVLCATGSLLRVGGAMYRIGDVIEVDGMLGEVIDGTWLATHVAEIESDGFGRRATGRSRVLPNSRLFSADLRVERTAGGFVFHAFSITSGAETDVAHALQVLETSVDRAAAAFAGPAAEIGAEAGRRLHRPLDATPGRVALATTEIGLPRFDVLLFCPANEIHALERRIRLDLVASTAAIAARPVFAEGLRLVAG</sequence>
<reference evidence="2 3" key="1">
    <citation type="submission" date="2016-10" db="EMBL/GenBank/DDBJ databases">
        <authorList>
            <person name="de Groot N.N."/>
        </authorList>
    </citation>
    <scope>NUCLEOTIDE SEQUENCE [LARGE SCALE GENOMIC DNA]</scope>
    <source>
        <strain evidence="3">L7-484,KACC 16230,DSM 25025</strain>
    </source>
</reference>
<dbReference type="STRING" id="1166073.SAMN05192530_101686"/>
<feature type="transmembrane region" description="Helical" evidence="1">
    <location>
        <begin position="55"/>
        <end position="73"/>
    </location>
</feature>
<accession>A0A1H0DB17</accession>
<organism evidence="2 3">
    <name type="scientific">Aureimonas jatrophae</name>
    <dbReference type="NCBI Taxonomy" id="1166073"/>
    <lineage>
        <taxon>Bacteria</taxon>
        <taxon>Pseudomonadati</taxon>
        <taxon>Pseudomonadota</taxon>
        <taxon>Alphaproteobacteria</taxon>
        <taxon>Hyphomicrobiales</taxon>
        <taxon>Aurantimonadaceae</taxon>
        <taxon>Aureimonas</taxon>
    </lineage>
</organism>
<evidence type="ECO:0000256" key="1">
    <source>
        <dbReference type="SAM" id="Phobius"/>
    </source>
</evidence>
<dbReference type="Proteomes" id="UP000198793">
    <property type="component" value="Unassembled WGS sequence"/>
</dbReference>
<evidence type="ECO:0000313" key="3">
    <source>
        <dbReference type="Proteomes" id="UP000198793"/>
    </source>
</evidence>
<keyword evidence="3" id="KW-1185">Reference proteome</keyword>
<dbReference type="Gene3D" id="2.30.30.60">
    <property type="match status" value="1"/>
</dbReference>
<keyword evidence="1" id="KW-0472">Membrane</keyword>